<comment type="caution">
    <text evidence="2">The sequence shown here is derived from an EMBL/GenBank/DDBJ whole genome shotgun (WGS) entry which is preliminary data.</text>
</comment>
<evidence type="ECO:0000313" key="2">
    <source>
        <dbReference type="EMBL" id="GIY46846.1"/>
    </source>
</evidence>
<protein>
    <recommendedName>
        <fullName evidence="4">Period</fullName>
    </recommendedName>
</protein>
<evidence type="ECO:0008006" key="4">
    <source>
        <dbReference type="Google" id="ProtNLM"/>
    </source>
</evidence>
<evidence type="ECO:0000256" key="1">
    <source>
        <dbReference type="SAM" id="MobiDB-lite"/>
    </source>
</evidence>
<organism evidence="2 3">
    <name type="scientific">Caerostris darwini</name>
    <dbReference type="NCBI Taxonomy" id="1538125"/>
    <lineage>
        <taxon>Eukaryota</taxon>
        <taxon>Metazoa</taxon>
        <taxon>Ecdysozoa</taxon>
        <taxon>Arthropoda</taxon>
        <taxon>Chelicerata</taxon>
        <taxon>Arachnida</taxon>
        <taxon>Araneae</taxon>
        <taxon>Araneomorphae</taxon>
        <taxon>Entelegynae</taxon>
        <taxon>Araneoidea</taxon>
        <taxon>Araneidae</taxon>
        <taxon>Caerostris</taxon>
    </lineage>
</organism>
<feature type="region of interest" description="Disordered" evidence="1">
    <location>
        <begin position="1"/>
        <end position="21"/>
    </location>
</feature>
<proteinExistence type="predicted"/>
<evidence type="ECO:0000313" key="3">
    <source>
        <dbReference type="Proteomes" id="UP001054837"/>
    </source>
</evidence>
<reference evidence="2 3" key="1">
    <citation type="submission" date="2021-06" db="EMBL/GenBank/DDBJ databases">
        <title>Caerostris darwini draft genome.</title>
        <authorList>
            <person name="Kono N."/>
            <person name="Arakawa K."/>
        </authorList>
    </citation>
    <scope>NUCLEOTIDE SEQUENCE [LARGE SCALE GENOMIC DNA]</scope>
</reference>
<gene>
    <name evidence="2" type="ORF">CDAR_586651</name>
</gene>
<sequence length="95" mass="10853">MLHSQRKLEGEISMNDVEKGDQHHFNMIRSLQGEMSMNDVEKGDQHHFNMIRSLQHDLTPAAATSSSTSTWETKNSLRGTDLENTKYTICSKMDL</sequence>
<dbReference type="EMBL" id="BPLQ01009827">
    <property type="protein sequence ID" value="GIY46846.1"/>
    <property type="molecule type" value="Genomic_DNA"/>
</dbReference>
<dbReference type="AlphaFoldDB" id="A0AAV4TNZ9"/>
<keyword evidence="3" id="KW-1185">Reference proteome</keyword>
<name>A0AAV4TNZ9_9ARAC</name>
<dbReference type="Proteomes" id="UP001054837">
    <property type="component" value="Unassembled WGS sequence"/>
</dbReference>
<accession>A0AAV4TNZ9</accession>